<dbReference type="PROSITE" id="PS51720">
    <property type="entry name" value="G_AIG1"/>
    <property type="match status" value="1"/>
</dbReference>
<dbReference type="SUPFAM" id="SSF52540">
    <property type="entry name" value="P-loop containing nucleoside triphosphate hydrolases"/>
    <property type="match status" value="2"/>
</dbReference>
<evidence type="ECO:0000256" key="2">
    <source>
        <dbReference type="ARBA" id="ARBA00022741"/>
    </source>
</evidence>
<proteinExistence type="inferred from homology"/>
<dbReference type="InterPro" id="IPR006703">
    <property type="entry name" value="G_AIG1"/>
</dbReference>
<dbReference type="FunFam" id="3.40.50.300:FF:000366">
    <property type="entry name" value="GTPase, IMAP family member 2"/>
    <property type="match status" value="1"/>
</dbReference>
<evidence type="ECO:0000313" key="7">
    <source>
        <dbReference type="Proteomes" id="UP000472270"/>
    </source>
</evidence>
<keyword evidence="2" id="KW-0547">Nucleotide-binding</keyword>
<dbReference type="InterPro" id="IPR027417">
    <property type="entry name" value="P-loop_NTPase"/>
</dbReference>
<evidence type="ECO:0000256" key="3">
    <source>
        <dbReference type="ARBA" id="ARBA00023134"/>
    </source>
</evidence>
<keyword evidence="4" id="KW-1133">Transmembrane helix</keyword>
<dbReference type="InterPro" id="IPR045058">
    <property type="entry name" value="GIMA/IAN/Toc"/>
</dbReference>
<reference evidence="6" key="2">
    <citation type="submission" date="2025-09" db="UniProtKB">
        <authorList>
            <consortium name="Ensembl"/>
        </authorList>
    </citation>
    <scope>IDENTIFICATION</scope>
</reference>
<evidence type="ECO:0000256" key="4">
    <source>
        <dbReference type="SAM" id="Phobius"/>
    </source>
</evidence>
<dbReference type="GO" id="GO:0005525">
    <property type="term" value="F:GTP binding"/>
    <property type="evidence" value="ECO:0007669"/>
    <property type="project" value="UniProtKB-KW"/>
</dbReference>
<organism evidence="6 7">
    <name type="scientific">Sinocyclocheilus rhinocerous</name>
    <dbReference type="NCBI Taxonomy" id="307959"/>
    <lineage>
        <taxon>Eukaryota</taxon>
        <taxon>Metazoa</taxon>
        <taxon>Chordata</taxon>
        <taxon>Craniata</taxon>
        <taxon>Vertebrata</taxon>
        <taxon>Euteleostomi</taxon>
        <taxon>Actinopterygii</taxon>
        <taxon>Neopterygii</taxon>
        <taxon>Teleostei</taxon>
        <taxon>Ostariophysi</taxon>
        <taxon>Cypriniformes</taxon>
        <taxon>Cyprinidae</taxon>
        <taxon>Cyprininae</taxon>
        <taxon>Sinocyclocheilus</taxon>
    </lineage>
</organism>
<feature type="domain" description="AIG1-type G" evidence="5">
    <location>
        <begin position="23"/>
        <end position="241"/>
    </location>
</feature>
<dbReference type="Pfam" id="PF04548">
    <property type="entry name" value="AIG1"/>
    <property type="match status" value="2"/>
</dbReference>
<evidence type="ECO:0000259" key="5">
    <source>
        <dbReference type="PROSITE" id="PS51720"/>
    </source>
</evidence>
<evidence type="ECO:0000313" key="6">
    <source>
        <dbReference type="Ensembl" id="ENSSRHP00000004718.1"/>
    </source>
</evidence>
<sequence>LVKYGRCCHQKNVYPASATSVSLSERKIVLLGKTGDGKSSAGNTILGKNVFSTKASANSVTDKCVSAAGMLDGRKITVIDTPGFFDTDRDEEEIKSEIVKALTHCAPGINAFVMVLKVGRYTRQENEVVQKILNTFKDEHLLKHTVILFTFGDQLEDQTIEEFVKASSQLQELVDKCGGRSSESLPERRIVLLGKTGDGKSSTGNTILGKYLFSSAASPASVTTECASSENTVDGRKIRVIDTPGFFDTDQDDKKIKHEIIRCMIECAPAIDALVILLKAGRYTIQEMETVDTIEFVQKSPKLQELVDKCGGRCNVIDNEYWNDCDSGYKSNRVQVKNLLDKIDEMVEVNGRYTNDMLKKMDKRIQEEIDKNITKTIQYNTTIQYIVQQNKPLSLQEKREKAKRIVLKEYVKRLAGVTAGTLMGAFLGIGVAVASVVTLLQPENLPTCHSLSYVIFNAKMTLSEMSVMGYG</sequence>
<keyword evidence="4" id="KW-0812">Transmembrane</keyword>
<dbReference type="Proteomes" id="UP000472270">
    <property type="component" value="Unassembled WGS sequence"/>
</dbReference>
<dbReference type="Gene3D" id="3.40.50.300">
    <property type="entry name" value="P-loop containing nucleotide triphosphate hydrolases"/>
    <property type="match status" value="2"/>
</dbReference>
<feature type="transmembrane region" description="Helical" evidence="4">
    <location>
        <begin position="414"/>
        <end position="440"/>
    </location>
</feature>
<evidence type="ECO:0000256" key="1">
    <source>
        <dbReference type="ARBA" id="ARBA00008535"/>
    </source>
</evidence>
<reference evidence="6" key="1">
    <citation type="submission" date="2025-08" db="UniProtKB">
        <authorList>
            <consortium name="Ensembl"/>
        </authorList>
    </citation>
    <scope>IDENTIFICATION</scope>
</reference>
<dbReference type="PANTHER" id="PTHR10903:SF62">
    <property type="entry name" value="GTPASE IMAP FAMILY MEMBER 4-LIKE-RELATED"/>
    <property type="match status" value="1"/>
</dbReference>
<dbReference type="Ensembl" id="ENSSRHT00000004895.1">
    <property type="protein sequence ID" value="ENSSRHP00000004718.1"/>
    <property type="gene ID" value="ENSSRHG00000003123.1"/>
</dbReference>
<keyword evidence="7" id="KW-1185">Reference proteome</keyword>
<accession>A0A673FX30</accession>
<keyword evidence="3" id="KW-0342">GTP-binding</keyword>
<comment type="similarity">
    <text evidence="1">Belongs to the TRAFAC class TrmE-Era-EngA-EngB-Septin-like GTPase superfamily. AIG1/Toc34/Toc159-like paraseptin GTPase family. IAN subfamily.</text>
</comment>
<protein>
    <recommendedName>
        <fullName evidence="5">AIG1-type G domain-containing protein</fullName>
    </recommendedName>
</protein>
<dbReference type="PANTHER" id="PTHR10903">
    <property type="entry name" value="GTPASE, IMAP FAMILY MEMBER-RELATED"/>
    <property type="match status" value="1"/>
</dbReference>
<dbReference type="AlphaFoldDB" id="A0A673FX30"/>
<name>A0A673FX30_9TELE</name>
<keyword evidence="4" id="KW-0472">Membrane</keyword>